<evidence type="ECO:0000256" key="5">
    <source>
        <dbReference type="ARBA" id="ARBA00022989"/>
    </source>
</evidence>
<feature type="transmembrane region" description="Helical" evidence="9">
    <location>
        <begin position="442"/>
        <end position="460"/>
    </location>
</feature>
<accession>A0ABU2KWN6</accession>
<keyword evidence="4 9" id="KW-0812">Transmembrane</keyword>
<evidence type="ECO:0000256" key="6">
    <source>
        <dbReference type="ARBA" id="ARBA00023136"/>
    </source>
</evidence>
<evidence type="ECO:0000256" key="2">
    <source>
        <dbReference type="ARBA" id="ARBA00006434"/>
    </source>
</evidence>
<organism evidence="10 11">
    <name type="scientific">Streptomonospora wellingtoniae</name>
    <dbReference type="NCBI Taxonomy" id="3075544"/>
    <lineage>
        <taxon>Bacteria</taxon>
        <taxon>Bacillati</taxon>
        <taxon>Actinomycetota</taxon>
        <taxon>Actinomycetes</taxon>
        <taxon>Streptosporangiales</taxon>
        <taxon>Nocardiopsidaceae</taxon>
        <taxon>Streptomonospora</taxon>
    </lineage>
</organism>
<feature type="transmembrane region" description="Helical" evidence="9">
    <location>
        <begin position="118"/>
        <end position="139"/>
    </location>
</feature>
<dbReference type="Gene3D" id="1.20.1730.10">
    <property type="entry name" value="Sodium/glucose cotransporter"/>
    <property type="match status" value="1"/>
</dbReference>
<feature type="transmembrane region" description="Helical" evidence="9">
    <location>
        <begin position="6"/>
        <end position="26"/>
    </location>
</feature>
<dbReference type="PANTHER" id="PTHR48086">
    <property type="entry name" value="SODIUM/PROLINE SYMPORTER-RELATED"/>
    <property type="match status" value="1"/>
</dbReference>
<dbReference type="InterPro" id="IPR038377">
    <property type="entry name" value="Na/Glc_symporter_sf"/>
</dbReference>
<feature type="transmembrane region" description="Helical" evidence="9">
    <location>
        <begin position="225"/>
        <end position="244"/>
    </location>
</feature>
<keyword evidence="6 9" id="KW-0472">Membrane</keyword>
<feature type="transmembrane region" description="Helical" evidence="9">
    <location>
        <begin position="76"/>
        <end position="97"/>
    </location>
</feature>
<sequence length="519" mass="53459">MNDGSPVYLIALVGTLIVMLGIGVWVSRRNRSGEDFLLAGRKLGTPLLMGTTLATLVGTGSSLGAVGFAYENGWAGALYGIGGAAGVLALVWLFSDVRRHGFMTFAEEMSYYFGANRLIKAVVSVVLLLASVGWLGAHIMGGALYLSFLTGMEPALAKVVVALGFGLYTVVGGYLAVVVTDALQGTILFVGFTVLAVVSLVYTGGFSGIQEGAPEEATSMLGIEALGALPALSLALVIAVGVLATPSYRQRIYSAADVGTVRRSFTWVALLFAVFAVLPAVAGLAARAIDPGLANPDAAFPMLATTVFPVWLGAFLLVAGLSATMSSGDSDAVAGVTILLRDVVQLVTGRLPRAEHMVRYSRIALVGVLVLALAGALVADTIIDYITLMISTVLTGLLVASLLGKFWPRATWQGGLAAMVGGSAVALAVQNIAAWSEFWGNPVIPSMAAALVAGVAVSLVTPRSRVTREEALRLLAEERAALDVGTHLRGGEDSDAADAPGGGAQRADGTGTEPPEPRA</sequence>
<keyword evidence="3" id="KW-0813">Transport</keyword>
<evidence type="ECO:0000256" key="1">
    <source>
        <dbReference type="ARBA" id="ARBA00004141"/>
    </source>
</evidence>
<comment type="similarity">
    <text evidence="2 7">Belongs to the sodium:solute symporter (SSF) (TC 2.A.21) family.</text>
</comment>
<evidence type="ECO:0000256" key="3">
    <source>
        <dbReference type="ARBA" id="ARBA00022448"/>
    </source>
</evidence>
<feature type="transmembrane region" description="Helical" evidence="9">
    <location>
        <begin position="265"/>
        <end position="286"/>
    </location>
</feature>
<comment type="subcellular location">
    <subcellularLocation>
        <location evidence="1">Membrane</location>
        <topology evidence="1">Multi-pass membrane protein</topology>
    </subcellularLocation>
</comment>
<dbReference type="PROSITE" id="PS50283">
    <property type="entry name" value="NA_SOLUT_SYMP_3"/>
    <property type="match status" value="1"/>
</dbReference>
<reference evidence="11" key="1">
    <citation type="submission" date="2023-07" db="EMBL/GenBank/DDBJ databases">
        <title>30 novel species of actinomycetes from the DSMZ collection.</title>
        <authorList>
            <person name="Nouioui I."/>
        </authorList>
    </citation>
    <scope>NUCLEOTIDE SEQUENCE [LARGE SCALE GENOMIC DNA]</scope>
    <source>
        <strain evidence="11">DSM 45055</strain>
    </source>
</reference>
<feature type="region of interest" description="Disordered" evidence="8">
    <location>
        <begin position="485"/>
        <end position="519"/>
    </location>
</feature>
<name>A0ABU2KWN6_9ACTN</name>
<feature type="transmembrane region" description="Helical" evidence="9">
    <location>
        <begin position="385"/>
        <end position="404"/>
    </location>
</feature>
<dbReference type="InterPro" id="IPR050277">
    <property type="entry name" value="Sodium:Solute_Symporter"/>
</dbReference>
<feature type="transmembrane region" description="Helical" evidence="9">
    <location>
        <begin position="360"/>
        <end position="379"/>
    </location>
</feature>
<dbReference type="EMBL" id="JAVREK010000017">
    <property type="protein sequence ID" value="MDT0303711.1"/>
    <property type="molecule type" value="Genomic_DNA"/>
</dbReference>
<feature type="transmembrane region" description="Helical" evidence="9">
    <location>
        <begin position="416"/>
        <end position="436"/>
    </location>
</feature>
<proteinExistence type="inferred from homology"/>
<evidence type="ECO:0000256" key="7">
    <source>
        <dbReference type="RuleBase" id="RU362091"/>
    </source>
</evidence>
<feature type="transmembrane region" description="Helical" evidence="9">
    <location>
        <begin position="159"/>
        <end position="179"/>
    </location>
</feature>
<feature type="transmembrane region" description="Helical" evidence="9">
    <location>
        <begin position="186"/>
        <end position="205"/>
    </location>
</feature>
<dbReference type="CDD" id="cd10322">
    <property type="entry name" value="SLC5sbd"/>
    <property type="match status" value="1"/>
</dbReference>
<keyword evidence="11" id="KW-1185">Reference proteome</keyword>
<dbReference type="Pfam" id="PF00474">
    <property type="entry name" value="SSF"/>
    <property type="match status" value="1"/>
</dbReference>
<feature type="transmembrane region" description="Helical" evidence="9">
    <location>
        <begin position="298"/>
        <end position="321"/>
    </location>
</feature>
<protein>
    <submittedName>
        <fullName evidence="10">Sodium:solute symporter family protein</fullName>
    </submittedName>
</protein>
<evidence type="ECO:0000313" key="11">
    <source>
        <dbReference type="Proteomes" id="UP001183226"/>
    </source>
</evidence>
<feature type="transmembrane region" description="Helical" evidence="9">
    <location>
        <begin position="47"/>
        <end position="70"/>
    </location>
</feature>
<dbReference type="Proteomes" id="UP001183226">
    <property type="component" value="Unassembled WGS sequence"/>
</dbReference>
<keyword evidence="5 9" id="KW-1133">Transmembrane helix</keyword>
<dbReference type="PANTHER" id="PTHR48086:SF7">
    <property type="entry name" value="SODIUM-SOLUTE SYMPORTER-RELATED"/>
    <property type="match status" value="1"/>
</dbReference>
<comment type="caution">
    <text evidence="10">The sequence shown here is derived from an EMBL/GenBank/DDBJ whole genome shotgun (WGS) entry which is preliminary data.</text>
</comment>
<gene>
    <name evidence="10" type="ORF">RM446_16475</name>
</gene>
<evidence type="ECO:0000256" key="4">
    <source>
        <dbReference type="ARBA" id="ARBA00022692"/>
    </source>
</evidence>
<evidence type="ECO:0000256" key="9">
    <source>
        <dbReference type="SAM" id="Phobius"/>
    </source>
</evidence>
<evidence type="ECO:0000313" key="10">
    <source>
        <dbReference type="EMBL" id="MDT0303711.1"/>
    </source>
</evidence>
<dbReference type="InterPro" id="IPR001734">
    <property type="entry name" value="Na/solute_symporter"/>
</dbReference>
<dbReference type="RefSeq" id="WP_311546193.1">
    <property type="nucleotide sequence ID" value="NZ_JAVREK010000017.1"/>
</dbReference>
<evidence type="ECO:0000256" key="8">
    <source>
        <dbReference type="SAM" id="MobiDB-lite"/>
    </source>
</evidence>